<gene>
    <name evidence="8 11" type="primary">rpl22</name>
    <name evidence="11" type="ORF">AulaCp015</name>
</gene>
<keyword evidence="11" id="KW-0150">Chloroplast</keyword>
<keyword evidence="5 8" id="KW-0689">Ribosomal protein</keyword>
<evidence type="ECO:0000313" key="11">
    <source>
        <dbReference type="EMBL" id="ACS36903.1"/>
    </source>
</evidence>
<dbReference type="EMBL" id="GQ231542">
    <property type="protein sequence ID" value="ACS36903.1"/>
    <property type="molecule type" value="Genomic_DNA"/>
</dbReference>
<evidence type="ECO:0000256" key="9">
    <source>
        <dbReference type="RuleBase" id="RU004005"/>
    </source>
</evidence>
<dbReference type="CDD" id="cd00336">
    <property type="entry name" value="Ribosomal_L22"/>
    <property type="match status" value="1"/>
</dbReference>
<dbReference type="PANTHER" id="PTHR13501">
    <property type="entry name" value="CHLOROPLAST 50S RIBOSOMAL PROTEIN L22-RELATED"/>
    <property type="match status" value="1"/>
</dbReference>
<sequence>MSIEVEVVSGRAVAKYIRMSPTKVRRVLNQIRGRSYEEALILLEFLPYRACEPVWKVIQSAASNAQNLYGINKQDLIIEEVFANPGPVLKRFRPRAQGRGYAIRKPTCHITAVVSVKN</sequence>
<dbReference type="NCBIfam" id="TIGR01044">
    <property type="entry name" value="rplV_bact"/>
    <property type="match status" value="1"/>
</dbReference>
<organism evidence="11">
    <name type="scientific">Aureoumbra lagunensis</name>
    <dbReference type="NCBI Taxonomy" id="44058"/>
    <lineage>
        <taxon>Eukaryota</taxon>
        <taxon>Sar</taxon>
        <taxon>Stramenopiles</taxon>
        <taxon>Ochrophyta</taxon>
        <taxon>Pelagophyceae</taxon>
        <taxon>Pelagomonadales</taxon>
        <taxon>Aureoumbra</taxon>
    </lineage>
</organism>
<name>C6KIU7_9STRA</name>
<comment type="function">
    <text evidence="8 10">The globular domain of the protein is located near the polypeptide exit tunnel on the outside of the subunit, while an extended beta-hairpin is found that lines the wall of the exit tunnel in the center of the 70S ribosome.</text>
</comment>
<protein>
    <recommendedName>
        <fullName evidence="7 8">Large ribosomal subunit protein uL22c</fullName>
    </recommendedName>
</protein>
<dbReference type="Pfam" id="PF00237">
    <property type="entry name" value="Ribosomal_L22"/>
    <property type="match status" value="1"/>
</dbReference>
<dbReference type="InterPro" id="IPR001063">
    <property type="entry name" value="Ribosomal_uL22"/>
</dbReference>
<evidence type="ECO:0000256" key="8">
    <source>
        <dbReference type="HAMAP-Rule" id="MF_01331"/>
    </source>
</evidence>
<keyword evidence="4 8" id="KW-0694">RNA-binding</keyword>
<comment type="subcellular location">
    <subcellularLocation>
        <location evidence="8 10">Plastid</location>
        <location evidence="8 10">Chloroplast</location>
    </subcellularLocation>
</comment>
<dbReference type="HAMAP" id="MF_01331_B">
    <property type="entry name" value="Ribosomal_uL22_B"/>
    <property type="match status" value="1"/>
</dbReference>
<comment type="function">
    <text evidence="8 10">This protein binds specifically to 23S rRNA.</text>
</comment>
<dbReference type="GO" id="GO:0019843">
    <property type="term" value="F:rRNA binding"/>
    <property type="evidence" value="ECO:0007669"/>
    <property type="project" value="UniProtKB-UniRule"/>
</dbReference>
<evidence type="ECO:0000256" key="3">
    <source>
        <dbReference type="ARBA" id="ARBA00022730"/>
    </source>
</evidence>
<dbReference type="GO" id="GO:0009507">
    <property type="term" value="C:chloroplast"/>
    <property type="evidence" value="ECO:0007669"/>
    <property type="project" value="UniProtKB-SubCell"/>
</dbReference>
<keyword evidence="6 8" id="KW-0687">Ribonucleoprotein</keyword>
<keyword evidence="3 8" id="KW-0699">rRNA-binding</keyword>
<dbReference type="GO" id="GO:0003735">
    <property type="term" value="F:structural constituent of ribosome"/>
    <property type="evidence" value="ECO:0007669"/>
    <property type="project" value="InterPro"/>
</dbReference>
<dbReference type="RefSeq" id="YP_003002191.1">
    <property type="nucleotide sequence ID" value="NC_012903.1"/>
</dbReference>
<evidence type="ECO:0000256" key="5">
    <source>
        <dbReference type="ARBA" id="ARBA00022980"/>
    </source>
</evidence>
<evidence type="ECO:0000256" key="6">
    <source>
        <dbReference type="ARBA" id="ARBA00023274"/>
    </source>
</evidence>
<evidence type="ECO:0000256" key="10">
    <source>
        <dbReference type="RuleBase" id="RU004009"/>
    </source>
</evidence>
<reference evidence="11" key="1">
    <citation type="journal article" date="2010" name="J. Phycol.">
        <title>Analyses of the complete chloroplast genome sequences of two members of the pelagophyceae: Aureococcus anophagefferens CCMP1984 and Aureoumbra lagunensis CCMP1507.</title>
        <authorList>
            <person name="Ong H.C."/>
            <person name="Wilhelm S.W."/>
            <person name="Gobler C.J."/>
            <person name="Bullerjahn G."/>
            <person name="Jacobs M.A."/>
            <person name="McKay J."/>
            <person name="Sims E.H."/>
            <person name="Gillett W.G."/>
            <person name="Zhou Y."/>
            <person name="Haugen E."/>
            <person name="Rocap G."/>
            <person name="Cattolico R.A."/>
        </authorList>
    </citation>
    <scope>NUCLEOTIDE SEQUENCE</scope>
    <source>
        <strain evidence="11">CCMP 1507</strain>
    </source>
</reference>
<dbReference type="GO" id="GO:0015934">
    <property type="term" value="C:large ribosomal subunit"/>
    <property type="evidence" value="ECO:0007669"/>
    <property type="project" value="InterPro"/>
</dbReference>
<evidence type="ECO:0000256" key="1">
    <source>
        <dbReference type="ARBA" id="ARBA00009451"/>
    </source>
</evidence>
<evidence type="ECO:0000256" key="4">
    <source>
        <dbReference type="ARBA" id="ARBA00022884"/>
    </source>
</evidence>
<dbReference type="AlphaFoldDB" id="C6KIU7"/>
<keyword evidence="2 11" id="KW-0934">Plastid</keyword>
<dbReference type="PANTHER" id="PTHR13501:SF10">
    <property type="entry name" value="LARGE RIBOSOMAL SUBUNIT PROTEIN UL22M"/>
    <property type="match status" value="1"/>
</dbReference>
<dbReference type="Gene3D" id="3.90.470.10">
    <property type="entry name" value="Ribosomal protein L22/L17"/>
    <property type="match status" value="1"/>
</dbReference>
<geneLocation type="chloroplast" evidence="11"/>
<proteinExistence type="inferred from homology"/>
<comment type="similarity">
    <text evidence="1 8 9">Belongs to the universal ribosomal protein uL22 family.</text>
</comment>
<dbReference type="InterPro" id="IPR047867">
    <property type="entry name" value="Ribosomal_uL22_bac/org-type"/>
</dbReference>
<dbReference type="InterPro" id="IPR005727">
    <property type="entry name" value="Ribosomal_uL22_bac/chlpt-type"/>
</dbReference>
<evidence type="ECO:0000256" key="2">
    <source>
        <dbReference type="ARBA" id="ARBA00022640"/>
    </source>
</evidence>
<evidence type="ECO:0000256" key="7">
    <source>
        <dbReference type="ARBA" id="ARBA00035285"/>
    </source>
</evidence>
<dbReference type="GeneID" id="8097394"/>
<dbReference type="GO" id="GO:0006412">
    <property type="term" value="P:translation"/>
    <property type="evidence" value="ECO:0007669"/>
    <property type="project" value="UniProtKB-UniRule"/>
</dbReference>
<dbReference type="InterPro" id="IPR036394">
    <property type="entry name" value="Ribosomal_uL22_sf"/>
</dbReference>
<dbReference type="SUPFAM" id="SSF54843">
    <property type="entry name" value="Ribosomal protein L22"/>
    <property type="match status" value="1"/>
</dbReference>
<comment type="subunit">
    <text evidence="8">Part of the 50S ribosomal subunit.</text>
</comment>
<accession>C6KIU7</accession>